<accession>A0A2T6ZRH5</accession>
<dbReference type="Proteomes" id="UP000244722">
    <property type="component" value="Unassembled WGS sequence"/>
</dbReference>
<name>A0A2T6ZRH5_TUBBO</name>
<keyword evidence="1" id="KW-0812">Transmembrane</keyword>
<reference evidence="2 3" key="1">
    <citation type="submission" date="2017-04" db="EMBL/GenBank/DDBJ databases">
        <title>Draft genome sequence of Tuber borchii Vittad., a whitish edible truffle.</title>
        <authorList>
            <consortium name="DOE Joint Genome Institute"/>
            <person name="Murat C."/>
            <person name="Kuo A."/>
            <person name="Barry K.W."/>
            <person name="Clum A."/>
            <person name="Dockter R.B."/>
            <person name="Fauchery L."/>
            <person name="Iotti M."/>
            <person name="Kohler A."/>
            <person name="Labutti K."/>
            <person name="Lindquist E.A."/>
            <person name="Lipzen A."/>
            <person name="Ohm R.A."/>
            <person name="Wang M."/>
            <person name="Grigoriev I.V."/>
            <person name="Zambonelli A."/>
            <person name="Martin F.M."/>
        </authorList>
    </citation>
    <scope>NUCLEOTIDE SEQUENCE [LARGE SCALE GENOMIC DNA]</scope>
    <source>
        <strain evidence="2 3">Tbo3840</strain>
    </source>
</reference>
<keyword evidence="1" id="KW-1133">Transmembrane helix</keyword>
<proteinExistence type="predicted"/>
<dbReference type="AlphaFoldDB" id="A0A2T6ZRH5"/>
<evidence type="ECO:0000256" key="1">
    <source>
        <dbReference type="SAM" id="Phobius"/>
    </source>
</evidence>
<evidence type="ECO:0000313" key="2">
    <source>
        <dbReference type="EMBL" id="PUU78100.1"/>
    </source>
</evidence>
<protein>
    <submittedName>
        <fullName evidence="2">Uncharacterized protein</fullName>
    </submittedName>
</protein>
<keyword evidence="1" id="KW-0472">Membrane</keyword>
<comment type="caution">
    <text evidence="2">The sequence shown here is derived from an EMBL/GenBank/DDBJ whole genome shotgun (WGS) entry which is preliminary data.</text>
</comment>
<sequence>MSHVSHSSTGTVWVFGRIIPFFSFHSFFWLFLAFFFAVFLFCYHPVAFRRSLIACCCCSLMSSLSVWFNCVRCVRRLSVPVGGVAVVFACISCLE</sequence>
<feature type="transmembrane region" description="Helical" evidence="1">
    <location>
        <begin position="50"/>
        <end position="68"/>
    </location>
</feature>
<keyword evidence="3" id="KW-1185">Reference proteome</keyword>
<evidence type="ECO:0000313" key="3">
    <source>
        <dbReference type="Proteomes" id="UP000244722"/>
    </source>
</evidence>
<dbReference type="EMBL" id="NESQ01000129">
    <property type="protein sequence ID" value="PUU78100.1"/>
    <property type="molecule type" value="Genomic_DNA"/>
</dbReference>
<organism evidence="2 3">
    <name type="scientific">Tuber borchii</name>
    <name type="common">White truffle</name>
    <dbReference type="NCBI Taxonomy" id="42251"/>
    <lineage>
        <taxon>Eukaryota</taxon>
        <taxon>Fungi</taxon>
        <taxon>Dikarya</taxon>
        <taxon>Ascomycota</taxon>
        <taxon>Pezizomycotina</taxon>
        <taxon>Pezizomycetes</taxon>
        <taxon>Pezizales</taxon>
        <taxon>Tuberaceae</taxon>
        <taxon>Tuber</taxon>
    </lineage>
</organism>
<gene>
    <name evidence="2" type="ORF">B9Z19DRAFT_1084787</name>
</gene>
<feature type="transmembrane region" description="Helical" evidence="1">
    <location>
        <begin position="18"/>
        <end position="43"/>
    </location>
</feature>